<protein>
    <submittedName>
        <fullName evidence="2">Uncharacterized protein</fullName>
    </submittedName>
</protein>
<evidence type="ECO:0000256" key="1">
    <source>
        <dbReference type="SAM" id="MobiDB-lite"/>
    </source>
</evidence>
<dbReference type="Proteomes" id="UP000218209">
    <property type="component" value="Unassembled WGS sequence"/>
</dbReference>
<name>A0A1X6PGP2_PORUM</name>
<accession>A0A1X6PGP2</accession>
<dbReference type="AlphaFoldDB" id="A0A1X6PGP2"/>
<feature type="compositionally biased region" description="Low complexity" evidence="1">
    <location>
        <begin position="128"/>
        <end position="144"/>
    </location>
</feature>
<evidence type="ECO:0000313" key="3">
    <source>
        <dbReference type="Proteomes" id="UP000218209"/>
    </source>
</evidence>
<dbReference type="EMBL" id="KV918782">
    <property type="protein sequence ID" value="OSX80029.1"/>
    <property type="molecule type" value="Genomic_DNA"/>
</dbReference>
<gene>
    <name evidence="2" type="ORF">BU14_0065s0034</name>
</gene>
<reference evidence="2 3" key="1">
    <citation type="submission" date="2017-03" db="EMBL/GenBank/DDBJ databases">
        <title>WGS assembly of Porphyra umbilicalis.</title>
        <authorList>
            <person name="Brawley S.H."/>
            <person name="Blouin N.A."/>
            <person name="Ficko-Blean E."/>
            <person name="Wheeler G.L."/>
            <person name="Lohr M."/>
            <person name="Goodson H.V."/>
            <person name="Jenkins J.W."/>
            <person name="Blaby-Haas C.E."/>
            <person name="Helliwell K.E."/>
            <person name="Chan C."/>
            <person name="Marriage T."/>
            <person name="Bhattacharya D."/>
            <person name="Klein A.S."/>
            <person name="Badis Y."/>
            <person name="Brodie J."/>
            <person name="Cao Y."/>
            <person name="Collen J."/>
            <person name="Dittami S.M."/>
            <person name="Gachon C.M."/>
            <person name="Green B.R."/>
            <person name="Karpowicz S."/>
            <person name="Kim J.W."/>
            <person name="Kudahl U."/>
            <person name="Lin S."/>
            <person name="Michel G."/>
            <person name="Mittag M."/>
            <person name="Olson B.J."/>
            <person name="Pangilinan J."/>
            <person name="Peng Y."/>
            <person name="Qiu H."/>
            <person name="Shu S."/>
            <person name="Singer J.T."/>
            <person name="Smith A.G."/>
            <person name="Sprecher B.N."/>
            <person name="Wagner V."/>
            <person name="Wang W."/>
            <person name="Wang Z.-Y."/>
            <person name="Yan J."/>
            <person name="Yarish C."/>
            <person name="Zoeuner-Riek S."/>
            <person name="Zhuang Y."/>
            <person name="Zou Y."/>
            <person name="Lindquist E.A."/>
            <person name="Grimwood J."/>
            <person name="Barry K."/>
            <person name="Rokhsar D.S."/>
            <person name="Schmutz J."/>
            <person name="Stiller J.W."/>
            <person name="Grossman A.R."/>
            <person name="Prochnik S.E."/>
        </authorList>
    </citation>
    <scope>NUCLEOTIDE SEQUENCE [LARGE SCALE GENOMIC DNA]</scope>
    <source>
        <strain evidence="2">4086291</strain>
    </source>
</reference>
<feature type="compositionally biased region" description="Polar residues" evidence="1">
    <location>
        <begin position="172"/>
        <end position="182"/>
    </location>
</feature>
<evidence type="ECO:0000313" key="2">
    <source>
        <dbReference type="EMBL" id="OSX80029.1"/>
    </source>
</evidence>
<sequence length="182" mass="19396">MRSSGRPCGRWCGGTTRPRRISCTGPRGRVKRARSWSASCSSGGFGRASKSSAVPPVTRLVTCSRAACSPPSPPKTCCAYTHRPSPWPIRLPSCSRRLATATRPAPTPCRPTWPTCRSSFPRWSPPAGCSTSGCGGDTSSTCSSTRRRRPRRPRRPSRWCSSTPRAAGASSWGGTPASSGRS</sequence>
<keyword evidence="3" id="KW-1185">Reference proteome</keyword>
<organism evidence="2 3">
    <name type="scientific">Porphyra umbilicalis</name>
    <name type="common">Purple laver</name>
    <name type="synonym">Red alga</name>
    <dbReference type="NCBI Taxonomy" id="2786"/>
    <lineage>
        <taxon>Eukaryota</taxon>
        <taxon>Rhodophyta</taxon>
        <taxon>Bangiophyceae</taxon>
        <taxon>Bangiales</taxon>
        <taxon>Bangiaceae</taxon>
        <taxon>Porphyra</taxon>
    </lineage>
</organism>
<feature type="compositionally biased region" description="Basic residues" evidence="1">
    <location>
        <begin position="145"/>
        <end position="157"/>
    </location>
</feature>
<feature type="region of interest" description="Disordered" evidence="1">
    <location>
        <begin position="127"/>
        <end position="182"/>
    </location>
</feature>
<proteinExistence type="predicted"/>